<protein>
    <submittedName>
        <fullName evidence="1">Uncharacterized protein</fullName>
    </submittedName>
</protein>
<sequence>MRYCINCGLKVAVAKMKNGNGFCPWCEEYTVDLQLSRETLNYINKVKVNNKKQDRH</sequence>
<dbReference type="RefSeq" id="WP_368653785.1">
    <property type="nucleotide sequence ID" value="NZ_CP162599.1"/>
</dbReference>
<organism evidence="1">
    <name type="scientific">Ornithinibacillus sp. 4-3</name>
    <dbReference type="NCBI Taxonomy" id="3231488"/>
    <lineage>
        <taxon>Bacteria</taxon>
        <taxon>Bacillati</taxon>
        <taxon>Bacillota</taxon>
        <taxon>Bacilli</taxon>
        <taxon>Bacillales</taxon>
        <taxon>Bacillaceae</taxon>
        <taxon>Ornithinibacillus</taxon>
    </lineage>
</organism>
<reference evidence="1" key="1">
    <citation type="submission" date="2024-07" db="EMBL/GenBank/DDBJ databases">
        <title>Halotolerant mesophilic bacterium Ornithinibacillus sp. 4-3, sp. nov., isolated from soil.</title>
        <authorList>
            <person name="Sidarenka A.V."/>
            <person name="Guliayeva D.E."/>
            <person name="Leanovich S.I."/>
            <person name="Hileuskaya K.S."/>
            <person name="Akhremchuk A.E."/>
            <person name="Sikolenko M.A."/>
            <person name="Valentovich L.N."/>
        </authorList>
    </citation>
    <scope>NUCLEOTIDE SEQUENCE</scope>
    <source>
        <strain evidence="1">4-3</strain>
    </source>
</reference>
<gene>
    <name evidence="1" type="ORF">AB4Y30_01645</name>
</gene>
<dbReference type="EMBL" id="CP162599">
    <property type="protein sequence ID" value="XDK33101.1"/>
    <property type="molecule type" value="Genomic_DNA"/>
</dbReference>
<accession>A0AB39HSB3</accession>
<evidence type="ECO:0000313" key="1">
    <source>
        <dbReference type="EMBL" id="XDK33101.1"/>
    </source>
</evidence>
<name>A0AB39HSB3_9BACI</name>
<proteinExistence type="predicted"/>
<dbReference type="AlphaFoldDB" id="A0AB39HSB3"/>